<dbReference type="Proteomes" id="UP000182412">
    <property type="component" value="Unassembled WGS sequence"/>
</dbReference>
<dbReference type="RefSeq" id="WP_074571089.1">
    <property type="nucleotide sequence ID" value="NZ_FNJQ01000002.1"/>
</dbReference>
<organism evidence="1 2">
    <name type="scientific">Selenomonas ruminantium</name>
    <dbReference type="NCBI Taxonomy" id="971"/>
    <lineage>
        <taxon>Bacteria</taxon>
        <taxon>Bacillati</taxon>
        <taxon>Bacillota</taxon>
        <taxon>Negativicutes</taxon>
        <taxon>Selenomonadales</taxon>
        <taxon>Selenomonadaceae</taxon>
        <taxon>Selenomonas</taxon>
    </lineage>
</organism>
<dbReference type="AlphaFoldDB" id="A0A1H0MZG4"/>
<evidence type="ECO:0000313" key="2">
    <source>
        <dbReference type="Proteomes" id="UP000182412"/>
    </source>
</evidence>
<proteinExistence type="predicted"/>
<dbReference type="OrthoDB" id="9951417at2"/>
<evidence type="ECO:0000313" key="1">
    <source>
        <dbReference type="EMBL" id="SDO85838.1"/>
    </source>
</evidence>
<reference evidence="1 2" key="1">
    <citation type="submission" date="2016-10" db="EMBL/GenBank/DDBJ databases">
        <authorList>
            <person name="de Groot N.N."/>
        </authorList>
    </citation>
    <scope>NUCLEOTIDE SEQUENCE [LARGE SCALE GENOMIC DNA]</scope>
    <source>
        <strain evidence="1 2">S137</strain>
    </source>
</reference>
<accession>A0A1H0MZG4</accession>
<name>A0A1H0MZG4_SELRU</name>
<sequence>MKVVWTEKAEQEYAARHPGKRNQRKAGTQVIYDGKPVAVSMSDSAVFRAYKARGWVRVLREKKHEYIGDLSPRPNNCLSDEAREERWRQLQNYFGSEEKYSMKEITDFMGLTCTDTLKHFVVKYGKEMAARYGKLPYKKGLGAIYTALMEKPPKEPPKLDARVAKQNKRWKILCKEIRQKKDLQQIARDLGLGRPDSLRDFFSKHGERLFNEFGALPYSPVLPKYMRKYMEGVA</sequence>
<gene>
    <name evidence="1" type="ORF">SAMN05216366_102109</name>
</gene>
<dbReference type="EMBL" id="FNJQ01000002">
    <property type="protein sequence ID" value="SDO85838.1"/>
    <property type="molecule type" value="Genomic_DNA"/>
</dbReference>
<protein>
    <submittedName>
        <fullName evidence="1">Uncharacterized protein</fullName>
    </submittedName>
</protein>